<reference evidence="1 2" key="2">
    <citation type="journal article" date="2019" name="G3 (Bethesda)">
        <title>Hybrid Assembly of the Genome of the Entomopathogenic Nematode Steinernema carpocapsae Identifies the X-Chromosome.</title>
        <authorList>
            <person name="Serra L."/>
            <person name="Macchietto M."/>
            <person name="Macias-Munoz A."/>
            <person name="McGill C.J."/>
            <person name="Rodriguez I.M."/>
            <person name="Rodriguez B."/>
            <person name="Murad R."/>
            <person name="Mortazavi A."/>
        </authorList>
    </citation>
    <scope>NUCLEOTIDE SEQUENCE [LARGE SCALE GENOMIC DNA]</scope>
    <source>
        <strain evidence="1 2">ALL</strain>
    </source>
</reference>
<proteinExistence type="predicted"/>
<accession>A0A4U8V876</accession>
<evidence type="ECO:0000313" key="1">
    <source>
        <dbReference type="EMBL" id="TMS39598.1"/>
    </source>
</evidence>
<comment type="caution">
    <text evidence="1">The sequence shown here is derived from an EMBL/GenBank/DDBJ whole genome shotgun (WGS) entry which is preliminary data.</text>
</comment>
<keyword evidence="2" id="KW-1185">Reference proteome</keyword>
<dbReference type="AlphaFoldDB" id="A0A4U8V876"/>
<gene>
    <name evidence="1" type="ORF">L596_006096</name>
</gene>
<dbReference type="Proteomes" id="UP000298663">
    <property type="component" value="Unassembled WGS sequence"/>
</dbReference>
<sequence length="82" mass="9687">MNKKCFQQTLKKETYAVFTKYLTHTWDASGQVLTACHYYLDGRWKDLTGQFLSHNMNINRQFCLVSTNKIDENQIASLMYIK</sequence>
<evidence type="ECO:0000313" key="2">
    <source>
        <dbReference type="Proteomes" id="UP000298663"/>
    </source>
</evidence>
<reference evidence="1 2" key="1">
    <citation type="journal article" date="2015" name="Genome Biol.">
        <title>Comparative genomics of Steinernema reveals deeply conserved gene regulatory networks.</title>
        <authorList>
            <person name="Dillman A.R."/>
            <person name="Macchietto M."/>
            <person name="Porter C.F."/>
            <person name="Rogers A."/>
            <person name="Williams B."/>
            <person name="Antoshechkin I."/>
            <person name="Lee M.M."/>
            <person name="Goodwin Z."/>
            <person name="Lu X."/>
            <person name="Lewis E.E."/>
            <person name="Goodrich-Blair H."/>
            <person name="Stock S.P."/>
            <person name="Adams B.J."/>
            <person name="Sternberg P.W."/>
            <person name="Mortazavi A."/>
        </authorList>
    </citation>
    <scope>NUCLEOTIDE SEQUENCE [LARGE SCALE GENOMIC DNA]</scope>
    <source>
        <strain evidence="1 2">ALL</strain>
    </source>
</reference>
<name>A0A4U8V876_STECR</name>
<dbReference type="EMBL" id="AZBU02000001">
    <property type="protein sequence ID" value="TMS39598.1"/>
    <property type="molecule type" value="Genomic_DNA"/>
</dbReference>
<organism evidence="1 2">
    <name type="scientific">Steinernema carpocapsae</name>
    <name type="common">Entomopathogenic nematode</name>
    <dbReference type="NCBI Taxonomy" id="34508"/>
    <lineage>
        <taxon>Eukaryota</taxon>
        <taxon>Metazoa</taxon>
        <taxon>Ecdysozoa</taxon>
        <taxon>Nematoda</taxon>
        <taxon>Chromadorea</taxon>
        <taxon>Rhabditida</taxon>
        <taxon>Tylenchina</taxon>
        <taxon>Panagrolaimomorpha</taxon>
        <taxon>Strongyloidoidea</taxon>
        <taxon>Steinernematidae</taxon>
        <taxon>Steinernema</taxon>
    </lineage>
</organism>
<protein>
    <submittedName>
        <fullName evidence="1">Uncharacterized protein</fullName>
    </submittedName>
</protein>